<accession>A0ABU6RVA9</accession>
<organism evidence="1 2">
    <name type="scientific">Stylosanthes scabra</name>
    <dbReference type="NCBI Taxonomy" id="79078"/>
    <lineage>
        <taxon>Eukaryota</taxon>
        <taxon>Viridiplantae</taxon>
        <taxon>Streptophyta</taxon>
        <taxon>Embryophyta</taxon>
        <taxon>Tracheophyta</taxon>
        <taxon>Spermatophyta</taxon>
        <taxon>Magnoliopsida</taxon>
        <taxon>eudicotyledons</taxon>
        <taxon>Gunneridae</taxon>
        <taxon>Pentapetalae</taxon>
        <taxon>rosids</taxon>
        <taxon>fabids</taxon>
        <taxon>Fabales</taxon>
        <taxon>Fabaceae</taxon>
        <taxon>Papilionoideae</taxon>
        <taxon>50 kb inversion clade</taxon>
        <taxon>dalbergioids sensu lato</taxon>
        <taxon>Dalbergieae</taxon>
        <taxon>Pterocarpus clade</taxon>
        <taxon>Stylosanthes</taxon>
    </lineage>
</organism>
<keyword evidence="2" id="KW-1185">Reference proteome</keyword>
<comment type="caution">
    <text evidence="1">The sequence shown here is derived from an EMBL/GenBank/DDBJ whole genome shotgun (WGS) entry which is preliminary data.</text>
</comment>
<reference evidence="1 2" key="1">
    <citation type="journal article" date="2023" name="Plants (Basel)">
        <title>Bridging the Gap: Combining Genomics and Transcriptomics Approaches to Understand Stylosanthes scabra, an Orphan Legume from the Brazilian Caatinga.</title>
        <authorList>
            <person name="Ferreira-Neto J.R.C."/>
            <person name="da Silva M.D."/>
            <person name="Binneck E."/>
            <person name="de Melo N.F."/>
            <person name="da Silva R.H."/>
            <person name="de Melo A.L.T.M."/>
            <person name="Pandolfi V."/>
            <person name="Bustamante F.O."/>
            <person name="Brasileiro-Vidal A.C."/>
            <person name="Benko-Iseppon A.M."/>
        </authorList>
    </citation>
    <scope>NUCLEOTIDE SEQUENCE [LARGE SCALE GENOMIC DNA]</scope>
    <source>
        <tissue evidence="1">Leaves</tissue>
    </source>
</reference>
<name>A0ABU6RVA9_9FABA</name>
<dbReference type="EMBL" id="JASCZI010032171">
    <property type="protein sequence ID" value="MED6127960.1"/>
    <property type="molecule type" value="Genomic_DNA"/>
</dbReference>
<evidence type="ECO:0000313" key="1">
    <source>
        <dbReference type="EMBL" id="MED6127960.1"/>
    </source>
</evidence>
<sequence>QRTPAARHQGRPLPVVGDRVPYLYLARELPSGPVNTNRRYQGDQSQYLKHSVLSSHGTLTSKQG</sequence>
<protein>
    <submittedName>
        <fullName evidence="1">Uncharacterized protein</fullName>
    </submittedName>
</protein>
<proteinExistence type="predicted"/>
<feature type="non-terminal residue" evidence="1">
    <location>
        <position position="1"/>
    </location>
</feature>
<dbReference type="Proteomes" id="UP001341840">
    <property type="component" value="Unassembled WGS sequence"/>
</dbReference>
<gene>
    <name evidence="1" type="ORF">PIB30_093087</name>
</gene>
<evidence type="ECO:0000313" key="2">
    <source>
        <dbReference type="Proteomes" id="UP001341840"/>
    </source>
</evidence>